<comment type="caution">
    <text evidence="2">The sequence shown here is derived from an EMBL/GenBank/DDBJ whole genome shotgun (WGS) entry which is preliminary data.</text>
</comment>
<keyword evidence="3" id="KW-1185">Reference proteome</keyword>
<dbReference type="AlphaFoldDB" id="A0A941EXD1"/>
<dbReference type="Pfam" id="PF17765">
    <property type="entry name" value="MLTR_LBD"/>
    <property type="match status" value="1"/>
</dbReference>
<name>A0A941EXD1_9ACTN</name>
<protein>
    <recommendedName>
        <fullName evidence="1">MmyB-like transcription regulator ligand binding domain-containing protein</fullName>
    </recommendedName>
</protein>
<dbReference type="InterPro" id="IPR041413">
    <property type="entry name" value="MLTR_LBD"/>
</dbReference>
<evidence type="ECO:0000313" key="2">
    <source>
        <dbReference type="EMBL" id="MBR7839063.1"/>
    </source>
</evidence>
<reference evidence="2" key="1">
    <citation type="submission" date="2021-04" db="EMBL/GenBank/DDBJ databases">
        <title>Genome based classification of Actinospica acidithermotolerans sp. nov., an actinobacterium isolated from an Indonesian hot spring.</title>
        <authorList>
            <person name="Kusuma A.B."/>
            <person name="Putra K.E."/>
            <person name="Nafisah S."/>
            <person name="Loh J."/>
            <person name="Nouioui I."/>
            <person name="Goodfellow M."/>
        </authorList>
    </citation>
    <scope>NUCLEOTIDE SEQUENCE</scope>
    <source>
        <strain evidence="2">CSCA 57</strain>
    </source>
</reference>
<dbReference type="EMBL" id="JAGSOG010000372">
    <property type="protein sequence ID" value="MBR7839063.1"/>
    <property type="molecule type" value="Genomic_DNA"/>
</dbReference>
<dbReference type="Gene3D" id="3.30.450.180">
    <property type="match status" value="1"/>
</dbReference>
<organism evidence="2 3">
    <name type="scientific">Actinospica durhamensis</name>
    <dbReference type="NCBI Taxonomy" id="1508375"/>
    <lineage>
        <taxon>Bacteria</taxon>
        <taxon>Bacillati</taxon>
        <taxon>Actinomycetota</taxon>
        <taxon>Actinomycetes</taxon>
        <taxon>Catenulisporales</taxon>
        <taxon>Actinospicaceae</taxon>
        <taxon>Actinospica</taxon>
    </lineage>
</organism>
<proteinExistence type="predicted"/>
<gene>
    <name evidence="2" type="ORF">KDL01_37705</name>
</gene>
<sequence>MSRTLAGNTRFAAFWAEGAVGRHAEDRKLIRHPRVGDISVDCDVSPTETPT</sequence>
<feature type="domain" description="MmyB-like transcription regulator ligand binding" evidence="1">
    <location>
        <begin position="6"/>
        <end position="44"/>
    </location>
</feature>
<dbReference type="RefSeq" id="WP_212533507.1">
    <property type="nucleotide sequence ID" value="NZ_JAGSOG010000372.1"/>
</dbReference>
<accession>A0A941EXD1</accession>
<evidence type="ECO:0000313" key="3">
    <source>
        <dbReference type="Proteomes" id="UP000675781"/>
    </source>
</evidence>
<dbReference type="Proteomes" id="UP000675781">
    <property type="component" value="Unassembled WGS sequence"/>
</dbReference>
<evidence type="ECO:0000259" key="1">
    <source>
        <dbReference type="Pfam" id="PF17765"/>
    </source>
</evidence>